<evidence type="ECO:0000259" key="3">
    <source>
        <dbReference type="PROSITE" id="PS50983"/>
    </source>
</evidence>
<evidence type="ECO:0000256" key="2">
    <source>
        <dbReference type="SAM" id="SignalP"/>
    </source>
</evidence>
<comment type="similarity">
    <text evidence="1">Belongs to the bacterial solute-binding protein 8 family.</text>
</comment>
<dbReference type="PANTHER" id="PTHR30535:SF7">
    <property type="entry name" value="IRON(III) DICITRATE-BINDING PROTEIN"/>
    <property type="match status" value="1"/>
</dbReference>
<proteinExistence type="inferred from homology"/>
<evidence type="ECO:0000313" key="4">
    <source>
        <dbReference type="EMBL" id="SDK77888.1"/>
    </source>
</evidence>
<dbReference type="AlphaFoldDB" id="A0A1G9EP80"/>
<dbReference type="EMBL" id="FNFM01000012">
    <property type="protein sequence ID" value="SDK77888.1"/>
    <property type="molecule type" value="Genomic_DNA"/>
</dbReference>
<feature type="chain" id="PRO_5038748032" evidence="2">
    <location>
        <begin position="23"/>
        <end position="329"/>
    </location>
</feature>
<dbReference type="PANTHER" id="PTHR30535">
    <property type="entry name" value="VITAMIN B12-BINDING PROTEIN"/>
    <property type="match status" value="1"/>
</dbReference>
<dbReference type="OrthoDB" id="9797850at2"/>
<dbReference type="InterPro" id="IPR002491">
    <property type="entry name" value="ABC_transptr_periplasmic_BD"/>
</dbReference>
<dbReference type="PROSITE" id="PS51257">
    <property type="entry name" value="PROKAR_LIPOPROTEIN"/>
    <property type="match status" value="1"/>
</dbReference>
<dbReference type="RefSeq" id="WP_092631487.1">
    <property type="nucleotide sequence ID" value="NZ_FNFM01000012.1"/>
</dbReference>
<evidence type="ECO:0000256" key="1">
    <source>
        <dbReference type="ARBA" id="ARBA00008814"/>
    </source>
</evidence>
<feature type="signal peptide" evidence="2">
    <location>
        <begin position="1"/>
        <end position="22"/>
    </location>
</feature>
<dbReference type="InterPro" id="IPR050902">
    <property type="entry name" value="ABC_Transporter_SBP"/>
</dbReference>
<dbReference type="Gene3D" id="3.40.50.1980">
    <property type="entry name" value="Nitrogenase molybdenum iron protein domain"/>
    <property type="match status" value="2"/>
</dbReference>
<organism evidence="4 5">
    <name type="scientific">Actinopolyspora mzabensis</name>
    <dbReference type="NCBI Taxonomy" id="995066"/>
    <lineage>
        <taxon>Bacteria</taxon>
        <taxon>Bacillati</taxon>
        <taxon>Actinomycetota</taxon>
        <taxon>Actinomycetes</taxon>
        <taxon>Actinopolysporales</taxon>
        <taxon>Actinopolysporaceae</taxon>
        <taxon>Actinopolyspora</taxon>
    </lineage>
</organism>
<dbReference type="SUPFAM" id="SSF53807">
    <property type="entry name" value="Helical backbone' metal receptor"/>
    <property type="match status" value="1"/>
</dbReference>
<gene>
    <name evidence="4" type="ORF">SAMN04487820_112178</name>
</gene>
<name>A0A1G9EP80_ACTMZ</name>
<dbReference type="Pfam" id="PF01497">
    <property type="entry name" value="Peripla_BP_2"/>
    <property type="match status" value="1"/>
</dbReference>
<accession>A0A1G9EP80</accession>
<sequence length="329" mass="35862">MTSRVAITVLLTTSLLATGCGANVAPSSNGESGTVTIENCGRTIEYPEPERPVAYDMSSTEKMFALGLADRMRGIVMPSTADPSVKRSPWREDYSSVETLSTDVLSLEVVLDANADWVLAGWESGFSQARGITPSKLDSLGIRSYQHTESCFNYGSDPVRVPPLEALYTDLRQLGKIFHIEDRAKRVVADLKQRAQALREQQPQGAPPRVFIYDSGTDKPFTSGAQAAPNAIVSLAGGRNITHDLDKRWTTIGWESVVQANPEVITVVDYGDKPVEDKIAFLKSFPPLAQTPAIKNDRFHVLDYGAAVSGPRNIAAAEKFADYLRSIGR</sequence>
<protein>
    <submittedName>
        <fullName evidence="4">Iron complex transport system substrate-binding protein</fullName>
    </submittedName>
</protein>
<keyword evidence="5" id="KW-1185">Reference proteome</keyword>
<reference evidence="5" key="1">
    <citation type="submission" date="2016-10" db="EMBL/GenBank/DDBJ databases">
        <authorList>
            <person name="Varghese N."/>
            <person name="Submissions S."/>
        </authorList>
    </citation>
    <scope>NUCLEOTIDE SEQUENCE [LARGE SCALE GENOMIC DNA]</scope>
    <source>
        <strain evidence="5">DSM 45460</strain>
    </source>
</reference>
<dbReference type="Proteomes" id="UP000199213">
    <property type="component" value="Unassembled WGS sequence"/>
</dbReference>
<feature type="domain" description="Fe/B12 periplasmic-binding" evidence="3">
    <location>
        <begin position="51"/>
        <end position="329"/>
    </location>
</feature>
<keyword evidence="2" id="KW-0732">Signal</keyword>
<dbReference type="CDD" id="cd01148">
    <property type="entry name" value="TroA_a"/>
    <property type="match status" value="1"/>
</dbReference>
<dbReference type="PROSITE" id="PS50983">
    <property type="entry name" value="FE_B12_PBP"/>
    <property type="match status" value="1"/>
</dbReference>
<evidence type="ECO:0000313" key="5">
    <source>
        <dbReference type="Proteomes" id="UP000199213"/>
    </source>
</evidence>